<keyword evidence="4 6" id="KW-0408">Iron</keyword>
<comment type="caution">
    <text evidence="8">The sequence shown here is derived from an EMBL/GenBank/DDBJ whole genome shotgun (WGS) entry which is preliminary data.</text>
</comment>
<dbReference type="Gene3D" id="3.50.50.60">
    <property type="entry name" value="FAD/NAD(P)-binding domain"/>
    <property type="match status" value="2"/>
</dbReference>
<dbReference type="GO" id="GO:0004791">
    <property type="term" value="F:thioredoxin-disulfide reductase (NADPH) activity"/>
    <property type="evidence" value="ECO:0007669"/>
    <property type="project" value="UniProtKB-EC"/>
</dbReference>
<reference evidence="8 9" key="1">
    <citation type="submission" date="2020-07" db="EMBL/GenBank/DDBJ databases">
        <title>Sequencing the genomes of 1000 actinobacteria strains.</title>
        <authorList>
            <person name="Klenk H.-P."/>
        </authorList>
    </citation>
    <scope>NUCLEOTIDE SEQUENCE [LARGE SCALE GENOMIC DNA]</scope>
    <source>
        <strain evidence="8 9">DSM 19082</strain>
    </source>
</reference>
<keyword evidence="6" id="KW-0349">Heme</keyword>
<organism evidence="8 9">
    <name type="scientific">Nocardioides kongjuensis</name>
    <dbReference type="NCBI Taxonomy" id="349522"/>
    <lineage>
        <taxon>Bacteria</taxon>
        <taxon>Bacillati</taxon>
        <taxon>Actinomycetota</taxon>
        <taxon>Actinomycetes</taxon>
        <taxon>Propionibacteriales</taxon>
        <taxon>Nocardioidaceae</taxon>
        <taxon>Nocardioides</taxon>
    </lineage>
</organism>
<evidence type="ECO:0000256" key="5">
    <source>
        <dbReference type="ARBA" id="ARBA00048132"/>
    </source>
</evidence>
<evidence type="ECO:0000256" key="1">
    <source>
        <dbReference type="ARBA" id="ARBA00022630"/>
    </source>
</evidence>
<feature type="domain" description="Cytochrome c" evidence="7">
    <location>
        <begin position="126"/>
        <end position="249"/>
    </location>
</feature>
<evidence type="ECO:0000256" key="6">
    <source>
        <dbReference type="PROSITE-ProRule" id="PRU00433"/>
    </source>
</evidence>
<protein>
    <submittedName>
        <fullName evidence="8">Thioredoxin reductase</fullName>
    </submittedName>
</protein>
<dbReference type="PANTHER" id="PTHR48105">
    <property type="entry name" value="THIOREDOXIN REDUCTASE 1-RELATED-RELATED"/>
    <property type="match status" value="1"/>
</dbReference>
<comment type="catalytic activity">
    <reaction evidence="5">
        <text>[thioredoxin]-dithiol + NADP(+) = [thioredoxin]-disulfide + NADPH + H(+)</text>
        <dbReference type="Rhea" id="RHEA:20345"/>
        <dbReference type="Rhea" id="RHEA-COMP:10698"/>
        <dbReference type="Rhea" id="RHEA-COMP:10700"/>
        <dbReference type="ChEBI" id="CHEBI:15378"/>
        <dbReference type="ChEBI" id="CHEBI:29950"/>
        <dbReference type="ChEBI" id="CHEBI:50058"/>
        <dbReference type="ChEBI" id="CHEBI:57783"/>
        <dbReference type="ChEBI" id="CHEBI:58349"/>
        <dbReference type="EC" id="1.8.1.9"/>
    </reaction>
</comment>
<evidence type="ECO:0000256" key="3">
    <source>
        <dbReference type="ARBA" id="ARBA00023002"/>
    </source>
</evidence>
<accession>A0A852RFT7</accession>
<dbReference type="EMBL" id="JACCBF010000001">
    <property type="protein sequence ID" value="NYD32177.1"/>
    <property type="molecule type" value="Genomic_DNA"/>
</dbReference>
<evidence type="ECO:0000256" key="4">
    <source>
        <dbReference type="ARBA" id="ARBA00023004"/>
    </source>
</evidence>
<dbReference type="InterPro" id="IPR050097">
    <property type="entry name" value="Ferredoxin-NADP_redctase_2"/>
</dbReference>
<dbReference type="InterPro" id="IPR023753">
    <property type="entry name" value="FAD/NAD-binding_dom"/>
</dbReference>
<evidence type="ECO:0000313" key="8">
    <source>
        <dbReference type="EMBL" id="NYD32177.1"/>
    </source>
</evidence>
<keyword evidence="3" id="KW-0560">Oxidoreductase</keyword>
<dbReference type="AlphaFoldDB" id="A0A852RFT7"/>
<dbReference type="InterPro" id="IPR036188">
    <property type="entry name" value="FAD/NAD-bd_sf"/>
</dbReference>
<dbReference type="GO" id="GO:0020037">
    <property type="term" value="F:heme binding"/>
    <property type="evidence" value="ECO:0007669"/>
    <property type="project" value="InterPro"/>
</dbReference>
<dbReference type="GO" id="GO:0009055">
    <property type="term" value="F:electron transfer activity"/>
    <property type="evidence" value="ECO:0007669"/>
    <property type="project" value="InterPro"/>
</dbReference>
<dbReference type="PROSITE" id="PS51007">
    <property type="entry name" value="CYTC"/>
    <property type="match status" value="1"/>
</dbReference>
<dbReference type="InterPro" id="IPR009056">
    <property type="entry name" value="Cyt_c-like_dom"/>
</dbReference>
<dbReference type="PRINTS" id="PR00469">
    <property type="entry name" value="PNDRDTASEII"/>
</dbReference>
<evidence type="ECO:0000259" key="7">
    <source>
        <dbReference type="PROSITE" id="PS51007"/>
    </source>
</evidence>
<gene>
    <name evidence="8" type="ORF">BJ958_003723</name>
</gene>
<evidence type="ECO:0000313" key="9">
    <source>
        <dbReference type="Proteomes" id="UP000582231"/>
    </source>
</evidence>
<dbReference type="RefSeq" id="WP_179728389.1">
    <property type="nucleotide sequence ID" value="NZ_BAABEF010000001.1"/>
</dbReference>
<evidence type="ECO:0000256" key="2">
    <source>
        <dbReference type="ARBA" id="ARBA00022723"/>
    </source>
</evidence>
<dbReference type="PRINTS" id="PR00368">
    <property type="entry name" value="FADPNR"/>
</dbReference>
<dbReference type="Pfam" id="PF07992">
    <property type="entry name" value="Pyr_redox_2"/>
    <property type="match status" value="1"/>
</dbReference>
<name>A0A852RFT7_9ACTN</name>
<dbReference type="SUPFAM" id="SSF51905">
    <property type="entry name" value="FAD/NAD(P)-binding domain"/>
    <property type="match status" value="1"/>
</dbReference>
<keyword evidence="9" id="KW-1185">Reference proteome</keyword>
<dbReference type="Proteomes" id="UP000582231">
    <property type="component" value="Unassembled WGS sequence"/>
</dbReference>
<keyword evidence="2 6" id="KW-0479">Metal-binding</keyword>
<keyword evidence="1" id="KW-0285">Flavoprotein</keyword>
<dbReference type="GO" id="GO:0046872">
    <property type="term" value="F:metal ion binding"/>
    <property type="evidence" value="ECO:0007669"/>
    <property type="project" value="UniProtKB-KW"/>
</dbReference>
<proteinExistence type="predicted"/>
<sequence>MINSAPANDLYDVAVVGAGSAGLQAAQTLGRMHRTTVVVGTDRYRNDPTGHMHNFLGHDGAPPAELRLAARKDAEAYDDVRFLDVVGAGVTRISGELGDFLLEVSGEGPVRARRVLLATGVRDTLPDVPGIAENFGDLVAHCPFCHGHEYAGTRVGILGSAPHVAAMASMVRPIAEDRVVLTHGGDLDEATAALLARTGAGVVADRLVDVRKEGAGLVVTLAGGEELALGGLLVKTEWEQAAPFAEQLGLETSEVGAVVVDAFGRTSMPGVYAAGDLAQGPGLPMPMASVLAAAAAGMMAAAACVQDAALAVLADGEIE</sequence>